<protein>
    <recommendedName>
        <fullName evidence="4">SGNH/GDSL hydrolase family protein</fullName>
    </recommendedName>
</protein>
<comment type="caution">
    <text evidence="2">The sequence shown here is derived from an EMBL/GenBank/DDBJ whole genome shotgun (WGS) entry which is preliminary data.</text>
</comment>
<evidence type="ECO:0008006" key="4">
    <source>
        <dbReference type="Google" id="ProtNLM"/>
    </source>
</evidence>
<sequence length="82" mass="8642">MRGLTRRSRIAPVLALLGLCTAFLCGCNAGAEASPPLVPATPVVRPSTPVVMFVGDSFTVGSGPVPRWETYAAQTARLLSWQ</sequence>
<feature type="chain" id="PRO_5038886308" description="SGNH/GDSL hydrolase family protein" evidence="1">
    <location>
        <begin position="34"/>
        <end position="82"/>
    </location>
</feature>
<evidence type="ECO:0000313" key="2">
    <source>
        <dbReference type="EMBL" id="TDB99589.1"/>
    </source>
</evidence>
<evidence type="ECO:0000313" key="3">
    <source>
        <dbReference type="Proteomes" id="UP000295157"/>
    </source>
</evidence>
<gene>
    <name evidence="2" type="ORF">E1267_37170</name>
</gene>
<keyword evidence="1" id="KW-0732">Signal</keyword>
<feature type="non-terminal residue" evidence="2">
    <location>
        <position position="82"/>
    </location>
</feature>
<dbReference type="PROSITE" id="PS51257">
    <property type="entry name" value="PROKAR_LIPOPROTEIN"/>
    <property type="match status" value="1"/>
</dbReference>
<reference evidence="2 3" key="1">
    <citation type="submission" date="2019-02" db="EMBL/GenBank/DDBJ databases">
        <title>Draft genome sequences of novel Actinobacteria.</title>
        <authorList>
            <person name="Sahin N."/>
            <person name="Ay H."/>
            <person name="Saygin H."/>
        </authorList>
    </citation>
    <scope>NUCLEOTIDE SEQUENCE [LARGE SCALE GENOMIC DNA]</scope>
    <source>
        <strain evidence="2 3">KC201</strain>
    </source>
</reference>
<dbReference type="AlphaFoldDB" id="A0A4R4MYJ3"/>
<organism evidence="2 3">
    <name type="scientific">Nonomuraea longispora</name>
    <dbReference type="NCBI Taxonomy" id="1848320"/>
    <lineage>
        <taxon>Bacteria</taxon>
        <taxon>Bacillati</taxon>
        <taxon>Actinomycetota</taxon>
        <taxon>Actinomycetes</taxon>
        <taxon>Streptosporangiales</taxon>
        <taxon>Streptosporangiaceae</taxon>
        <taxon>Nonomuraea</taxon>
    </lineage>
</organism>
<feature type="signal peptide" evidence="1">
    <location>
        <begin position="1"/>
        <end position="33"/>
    </location>
</feature>
<accession>A0A4R4MYJ3</accession>
<name>A0A4R4MYJ3_9ACTN</name>
<evidence type="ECO:0000256" key="1">
    <source>
        <dbReference type="SAM" id="SignalP"/>
    </source>
</evidence>
<keyword evidence="3" id="KW-1185">Reference proteome</keyword>
<dbReference type="Proteomes" id="UP000295157">
    <property type="component" value="Unassembled WGS sequence"/>
</dbReference>
<proteinExistence type="predicted"/>
<dbReference type="EMBL" id="SMJZ01000218">
    <property type="protein sequence ID" value="TDB99589.1"/>
    <property type="molecule type" value="Genomic_DNA"/>
</dbReference>